<dbReference type="PANTHER" id="PTHR36391">
    <property type="entry name" value="FURRY"/>
    <property type="match status" value="1"/>
</dbReference>
<dbReference type="PANTHER" id="PTHR36391:SF1">
    <property type="entry name" value="FURRY"/>
    <property type="match status" value="1"/>
</dbReference>
<dbReference type="SMR" id="A0A7S0YAP9"/>
<gene>
    <name evidence="1" type="ORF">PPAR00522_LOCUS2474</name>
</gene>
<name>A0A7S0YAP9_9CHLO</name>
<sequence length="121" mass="13837">MSGILKTVQSIFYSVGLKEPWKMTGIRSLPDFEYYLPFGLTYRGISPGNQPIKAVVPHDVPKLVYDIKYFTRDYRRNNSYTVRSVDSKTPFDYSKVFGSAPLKPADVKTVRIPEVMPHRGC</sequence>
<dbReference type="PDB" id="7ARC">
    <property type="method" value="EM"/>
    <property type="resolution" value="2.88 A"/>
    <property type="chains" value="r=1-121"/>
</dbReference>
<reference evidence="1" key="2">
    <citation type="submission" date="2021-01" db="EMBL/GenBank/DDBJ databases">
        <authorList>
            <person name="Corre E."/>
            <person name="Pelletier E."/>
            <person name="Niang G."/>
            <person name="Scheremetjew M."/>
            <person name="Finn R."/>
            <person name="Kale V."/>
            <person name="Holt S."/>
            <person name="Cochrane G."/>
            <person name="Meng A."/>
            <person name="Brown T."/>
            <person name="Cohen L."/>
        </authorList>
    </citation>
    <scope>NUCLEOTIDE SEQUENCE</scope>
    <source>
        <strain evidence="1">SAG 63-3</strain>
    </source>
</reference>
<keyword evidence="2" id="KW-0002">3D-structure</keyword>
<reference evidence="2" key="1">
    <citation type="journal article" date="2021" name="Plant Cell">
        <title>A ferredoxin bridge connects the two arms of plant mitochondrial complex I.</title>
        <authorList>
            <person name="Klusch N."/>
            <person name="Senkler J."/>
            <person name="Yildiz O."/>
            <person name="Kuhlbrandt W."/>
            <person name="Braun H.P."/>
        </authorList>
    </citation>
    <scope>STRUCTURE BY ELECTRON MICROSCOPY (2.88 ANGSTROMS)</scope>
</reference>
<protein>
    <submittedName>
        <fullName evidence="1">Uncharacterized protein</fullName>
    </submittedName>
</protein>
<organism evidence="1">
    <name type="scientific">Polytomella parva</name>
    <dbReference type="NCBI Taxonomy" id="51329"/>
    <lineage>
        <taxon>Eukaryota</taxon>
        <taxon>Viridiplantae</taxon>
        <taxon>Chlorophyta</taxon>
        <taxon>core chlorophytes</taxon>
        <taxon>Chlorophyceae</taxon>
        <taxon>CS clade</taxon>
        <taxon>Chlamydomonadales</taxon>
        <taxon>Chlamydomonadaceae</taxon>
        <taxon>Polytomella</taxon>
    </lineage>
</organism>
<dbReference type="AlphaFoldDB" id="A0A7S0YAP9"/>
<accession>A0A7S0YAP9</accession>
<proteinExistence type="evidence at protein level"/>
<evidence type="ECO:0000313" key="1">
    <source>
        <dbReference type="EMBL" id="CAD8766084.1"/>
    </source>
</evidence>
<dbReference type="EMBL" id="HBFM01004330">
    <property type="protein sequence ID" value="CAD8766084.1"/>
    <property type="molecule type" value="Transcribed_RNA"/>
</dbReference>
<evidence type="ECO:0007829" key="2">
    <source>
        <dbReference type="PDB" id="7ARC"/>
    </source>
</evidence>